<dbReference type="AlphaFoldDB" id="U6G5M6"/>
<proteinExistence type="predicted"/>
<reference evidence="2" key="2">
    <citation type="submission" date="2013-10" db="EMBL/GenBank/DDBJ databases">
        <authorList>
            <person name="Aslett M."/>
        </authorList>
    </citation>
    <scope>NUCLEOTIDE SEQUENCE [LARGE SCALE GENOMIC DNA]</scope>
    <source>
        <strain evidence="2">Houghton</strain>
    </source>
</reference>
<evidence type="ECO:0000313" key="2">
    <source>
        <dbReference type="EMBL" id="CDI75485.1"/>
    </source>
</evidence>
<feature type="compositionally biased region" description="Low complexity" evidence="1">
    <location>
        <begin position="10"/>
        <end position="34"/>
    </location>
</feature>
<organism evidence="2 3">
    <name type="scientific">Eimeria praecox</name>
    <dbReference type="NCBI Taxonomy" id="51316"/>
    <lineage>
        <taxon>Eukaryota</taxon>
        <taxon>Sar</taxon>
        <taxon>Alveolata</taxon>
        <taxon>Apicomplexa</taxon>
        <taxon>Conoidasida</taxon>
        <taxon>Coccidia</taxon>
        <taxon>Eucoccidiorida</taxon>
        <taxon>Eimeriorina</taxon>
        <taxon>Eimeriidae</taxon>
        <taxon>Eimeria</taxon>
    </lineage>
</organism>
<sequence>MHHLHRRPEASAAATAATAASRSSLAPSGTPTVAAAAAAAAAAASPAALQPAADDEARNAAAQMPRNRRVRFATVPSAREYRELSPYKEAGPTPTSSAAAMGAAVPPSCAAHISYPQEEAAAAGGGGGGAAAEQPRVAAADNHVSGGVCSRSTSLLNQMTQMVQRLLNYPPLQQHQESKVGIQITDGPDKLLFLLSYTAAEPSLSVVATAVAEKQ</sequence>
<accession>U6G5M6</accession>
<reference evidence="2" key="1">
    <citation type="submission" date="2013-10" db="EMBL/GenBank/DDBJ databases">
        <title>Genomic analysis of the causative agents of coccidiosis in chickens.</title>
        <authorList>
            <person name="Reid A.J."/>
            <person name="Blake D."/>
            <person name="Billington K."/>
            <person name="Browne H."/>
            <person name="Dunn M."/>
            <person name="Hung S."/>
            <person name="Kawahara F."/>
            <person name="Miranda-Saavedra D."/>
            <person name="Mourier T."/>
            <person name="Nagra H."/>
            <person name="Otto T.D."/>
            <person name="Rawlings N."/>
            <person name="Sanchez A."/>
            <person name="Sanders M."/>
            <person name="Subramaniam C."/>
            <person name="Tay Y."/>
            <person name="Dear P."/>
            <person name="Doerig C."/>
            <person name="Gruber A."/>
            <person name="Parkinson J."/>
            <person name="Shirley M."/>
            <person name="Wan K.L."/>
            <person name="Berriman M."/>
            <person name="Tomley F."/>
            <person name="Pain A."/>
        </authorList>
    </citation>
    <scope>NUCLEOTIDE SEQUENCE [LARGE SCALE GENOMIC DNA]</scope>
    <source>
        <strain evidence="2">Houghton</strain>
    </source>
</reference>
<evidence type="ECO:0000313" key="3">
    <source>
        <dbReference type="Proteomes" id="UP000018201"/>
    </source>
</evidence>
<keyword evidence="3" id="KW-1185">Reference proteome</keyword>
<feature type="region of interest" description="Disordered" evidence="1">
    <location>
        <begin position="54"/>
        <end position="77"/>
    </location>
</feature>
<dbReference type="Proteomes" id="UP000018201">
    <property type="component" value="Unassembled WGS sequence"/>
</dbReference>
<dbReference type="OrthoDB" id="345264at2759"/>
<evidence type="ECO:0000256" key="1">
    <source>
        <dbReference type="SAM" id="MobiDB-lite"/>
    </source>
</evidence>
<name>U6G5M6_9EIME</name>
<gene>
    <name evidence="2" type="ORF">EPH_0041420</name>
</gene>
<protein>
    <submittedName>
        <fullName evidence="2">Uncharacterized protein</fullName>
    </submittedName>
</protein>
<dbReference type="EMBL" id="HG690944">
    <property type="protein sequence ID" value="CDI75485.1"/>
    <property type="molecule type" value="Genomic_DNA"/>
</dbReference>
<feature type="region of interest" description="Disordered" evidence="1">
    <location>
        <begin position="1"/>
        <end position="34"/>
    </location>
</feature>
<dbReference type="VEuPathDB" id="ToxoDB:EPH_0041420"/>